<dbReference type="PROSITE" id="PS51084">
    <property type="entry name" value="HIT_2"/>
    <property type="match status" value="1"/>
</dbReference>
<dbReference type="InterPro" id="IPR011146">
    <property type="entry name" value="HIT-like"/>
</dbReference>
<protein>
    <submittedName>
        <fullName evidence="5">HIT-like protein tag-202</fullName>
    </submittedName>
</protein>
<dbReference type="PRINTS" id="PR00332">
    <property type="entry name" value="HISTRIAD"/>
</dbReference>
<dbReference type="PROSITE" id="PS00892">
    <property type="entry name" value="HIT_1"/>
    <property type="match status" value="1"/>
</dbReference>
<dbReference type="InterPro" id="IPR036265">
    <property type="entry name" value="HIT-like_sf"/>
</dbReference>
<feature type="domain" description="HIT" evidence="4">
    <location>
        <begin position="44"/>
        <end position="150"/>
    </location>
</feature>
<evidence type="ECO:0000256" key="1">
    <source>
        <dbReference type="PIRSR" id="PIRSR601310-1"/>
    </source>
</evidence>
<dbReference type="Pfam" id="PF01230">
    <property type="entry name" value="HIT"/>
    <property type="match status" value="1"/>
</dbReference>
<gene>
    <name evidence="5" type="primary">YHIT</name>
</gene>
<dbReference type="Gene3D" id="3.30.428.10">
    <property type="entry name" value="HIT-like"/>
    <property type="match status" value="1"/>
</dbReference>
<evidence type="ECO:0000256" key="2">
    <source>
        <dbReference type="PIRSR" id="PIRSR601310-3"/>
    </source>
</evidence>
<evidence type="ECO:0000259" key="4">
    <source>
        <dbReference type="PROSITE" id="PS51084"/>
    </source>
</evidence>
<organism evidence="5">
    <name type="scientific">Caligus rogercresseyi</name>
    <name type="common">Sea louse</name>
    <dbReference type="NCBI Taxonomy" id="217165"/>
    <lineage>
        <taxon>Eukaryota</taxon>
        <taxon>Metazoa</taxon>
        <taxon>Ecdysozoa</taxon>
        <taxon>Arthropoda</taxon>
        <taxon>Crustacea</taxon>
        <taxon>Multicrustacea</taxon>
        <taxon>Hexanauplia</taxon>
        <taxon>Copepoda</taxon>
        <taxon>Siphonostomatoida</taxon>
        <taxon>Caligidae</taxon>
        <taxon>Caligus</taxon>
    </lineage>
</organism>
<proteinExistence type="evidence at transcript level"/>
<dbReference type="CDD" id="cd01276">
    <property type="entry name" value="PKCI_related"/>
    <property type="match status" value="1"/>
</dbReference>
<sequence length="150" mass="16816">MNRVLRPLVSSRVVFSNFSGKDPSSFQPLLKTPFRSMSEASKSLFEKIADREIPATFLHEDEESFAIKDINPQAPVHFLVIPKKCYTKLELMDDAGLMGRLMMVANKVAKEQGLVKGYRVVINNGDEGGQEVPHLHIHVIGGKQLKWPPC</sequence>
<reference evidence="5" key="1">
    <citation type="submission" date="2009-03" db="EMBL/GenBank/DDBJ databases">
        <title>Caligus rogercresseyi ESTs and full-length cDNAs.</title>
        <authorList>
            <person name="Yasuike M."/>
            <person name="von Schalburg K."/>
            <person name="Cooper G."/>
            <person name="Leong J."/>
            <person name="Jones S.R.M."/>
            <person name="Koop B.F."/>
        </authorList>
    </citation>
    <scope>NUCLEOTIDE SEQUENCE</scope>
    <source>
        <tissue evidence="5">Whole tissue</tissue>
    </source>
</reference>
<dbReference type="PANTHER" id="PTHR23089">
    <property type="entry name" value="HISTIDINE TRIAD HIT PROTEIN"/>
    <property type="match status" value="1"/>
</dbReference>
<evidence type="ECO:0000313" key="5">
    <source>
        <dbReference type="EMBL" id="ACO11089.1"/>
    </source>
</evidence>
<feature type="short sequence motif" description="Histidine triad motif" evidence="2 3">
    <location>
        <begin position="134"/>
        <end position="138"/>
    </location>
</feature>
<dbReference type="InterPro" id="IPR019808">
    <property type="entry name" value="Histidine_triad_CS"/>
</dbReference>
<evidence type="ECO:0000256" key="3">
    <source>
        <dbReference type="PROSITE-ProRule" id="PRU00464"/>
    </source>
</evidence>
<dbReference type="GO" id="GO:0003824">
    <property type="term" value="F:catalytic activity"/>
    <property type="evidence" value="ECO:0007669"/>
    <property type="project" value="InterPro"/>
</dbReference>
<dbReference type="AlphaFoldDB" id="C1BPY6"/>
<feature type="active site" description="Tele-AMP-histidine intermediate" evidence="1">
    <location>
        <position position="136"/>
    </location>
</feature>
<dbReference type="InterPro" id="IPR001310">
    <property type="entry name" value="Histidine_triad_HIT"/>
</dbReference>
<accession>C1BPY6</accession>
<dbReference type="SUPFAM" id="SSF54197">
    <property type="entry name" value="HIT-like"/>
    <property type="match status" value="1"/>
</dbReference>
<dbReference type="EMBL" id="BT076665">
    <property type="protein sequence ID" value="ACO11089.1"/>
    <property type="molecule type" value="mRNA"/>
</dbReference>
<name>C1BPY6_CALRO</name>